<feature type="domain" description="tRNA(Ile)-lysidine/2-thiocytidine synthase N-terminal" evidence="2">
    <location>
        <begin position="24"/>
        <end position="192"/>
    </location>
</feature>
<reference evidence="3" key="1">
    <citation type="submission" date="2020-08" db="EMBL/GenBank/DDBJ databases">
        <title>Genome public.</title>
        <authorList>
            <person name="Liu C."/>
            <person name="Sun Q."/>
        </authorList>
    </citation>
    <scope>NUCLEOTIDE SEQUENCE</scope>
    <source>
        <strain evidence="3">NSJ-31</strain>
    </source>
</reference>
<dbReference type="PIRSF" id="PIRSF004976">
    <property type="entry name" value="ATPase_YdaO"/>
    <property type="match status" value="1"/>
</dbReference>
<dbReference type="InterPro" id="IPR035107">
    <property type="entry name" value="tRNA_thiolation_TtcA_Ctu1"/>
</dbReference>
<name>A0A926E1V5_9FIRM</name>
<dbReference type="InterPro" id="IPR014729">
    <property type="entry name" value="Rossmann-like_a/b/a_fold"/>
</dbReference>
<dbReference type="InterPro" id="IPR011063">
    <property type="entry name" value="TilS/TtcA_N"/>
</dbReference>
<sequence>MQKMIGYMRKAIADYNMVQDGDRVAVGVSGGKDSVTLLCGLARLRSILPVRYELTAITLDPGFGGVQTDYSMIEALCAQMGVPYVVKRTGIGEVVFDQRSESNPCSLCARMRRGALHDAAKEAGCNKVALGHHYDDAVETFMMNLFNEGRIGCFQPVTYLSRKDLTMIRPMIFAPEKEILSAVRRCALPVVKSKCPADGYTERTRMKEYLTELERERPGLRKRLFGAMQRGHISGW</sequence>
<dbReference type="GO" id="GO:0016740">
    <property type="term" value="F:transferase activity"/>
    <property type="evidence" value="ECO:0007669"/>
    <property type="project" value="UniProtKB-KW"/>
</dbReference>
<dbReference type="PANTHER" id="PTHR43686">
    <property type="entry name" value="SULFURTRANSFERASE-RELATED"/>
    <property type="match status" value="1"/>
</dbReference>
<comment type="caution">
    <text evidence="3">The sequence shown here is derived from an EMBL/GenBank/DDBJ whole genome shotgun (WGS) entry which is preliminary data.</text>
</comment>
<evidence type="ECO:0000256" key="1">
    <source>
        <dbReference type="ARBA" id="ARBA00022679"/>
    </source>
</evidence>
<dbReference type="SUPFAM" id="SSF52402">
    <property type="entry name" value="Adenine nucleotide alpha hydrolases-like"/>
    <property type="match status" value="1"/>
</dbReference>
<dbReference type="Pfam" id="PF01171">
    <property type="entry name" value="ATP_bind_3"/>
    <property type="match status" value="1"/>
</dbReference>
<dbReference type="Proteomes" id="UP000653127">
    <property type="component" value="Unassembled WGS sequence"/>
</dbReference>
<dbReference type="RefSeq" id="WP_249283654.1">
    <property type="nucleotide sequence ID" value="NZ_JACRST010000028.1"/>
</dbReference>
<evidence type="ECO:0000313" key="4">
    <source>
        <dbReference type="Proteomes" id="UP000653127"/>
    </source>
</evidence>
<evidence type="ECO:0000313" key="3">
    <source>
        <dbReference type="EMBL" id="MBC8547612.1"/>
    </source>
</evidence>
<keyword evidence="4" id="KW-1185">Reference proteome</keyword>
<keyword evidence="1" id="KW-0808">Transferase</keyword>
<dbReference type="EMBL" id="JACRST010000028">
    <property type="protein sequence ID" value="MBC8547612.1"/>
    <property type="molecule type" value="Genomic_DNA"/>
</dbReference>
<dbReference type="Gene3D" id="3.40.50.620">
    <property type="entry name" value="HUPs"/>
    <property type="match status" value="1"/>
</dbReference>
<proteinExistence type="predicted"/>
<accession>A0A926E1V5</accession>
<dbReference type="CDD" id="cd24138">
    <property type="entry name" value="TtcA-like"/>
    <property type="match status" value="1"/>
</dbReference>
<dbReference type="PANTHER" id="PTHR43686:SF1">
    <property type="entry name" value="AMINOTRAN_5 DOMAIN-CONTAINING PROTEIN"/>
    <property type="match status" value="1"/>
</dbReference>
<dbReference type="AlphaFoldDB" id="A0A926E1V5"/>
<organism evidence="3 4">
    <name type="scientific">Ligaoa zhengdingensis</name>
    <dbReference type="NCBI Taxonomy" id="2763658"/>
    <lineage>
        <taxon>Bacteria</taxon>
        <taxon>Bacillati</taxon>
        <taxon>Bacillota</taxon>
        <taxon>Clostridia</taxon>
        <taxon>Eubacteriales</taxon>
        <taxon>Oscillospiraceae</taxon>
        <taxon>Ligaoa</taxon>
    </lineage>
</organism>
<gene>
    <name evidence="3" type="ORF">H8711_11820</name>
</gene>
<dbReference type="GO" id="GO:0008033">
    <property type="term" value="P:tRNA processing"/>
    <property type="evidence" value="ECO:0007669"/>
    <property type="project" value="InterPro"/>
</dbReference>
<protein>
    <submittedName>
        <fullName evidence="3">tRNA 2-thiocytidine(32) synthetase TtcA</fullName>
    </submittedName>
</protein>
<evidence type="ECO:0000259" key="2">
    <source>
        <dbReference type="Pfam" id="PF01171"/>
    </source>
</evidence>